<dbReference type="PANTHER" id="PTHR24413">
    <property type="entry name" value="SPECKLE-TYPE POZ PROTEIN"/>
    <property type="match status" value="1"/>
</dbReference>
<dbReference type="AlphaFoldDB" id="A0A4S9LZ31"/>
<feature type="compositionally biased region" description="Low complexity" evidence="1">
    <location>
        <begin position="70"/>
        <end position="93"/>
    </location>
</feature>
<evidence type="ECO:0000259" key="2">
    <source>
        <dbReference type="PROSITE" id="PS50097"/>
    </source>
</evidence>
<dbReference type="Gene3D" id="3.30.710.10">
    <property type="entry name" value="Potassium Channel Kv1.1, Chain A"/>
    <property type="match status" value="1"/>
</dbReference>
<dbReference type="Proteomes" id="UP000306584">
    <property type="component" value="Unassembled WGS sequence"/>
</dbReference>
<sequence>MVSSRQPTSKSISKNTQPTQPQTMASSNMCSSSIPLPSMSPSHISPSISSLSISSLSISSLSISSLSISSSSISTSSSSSPGDSRSRDSSSNSCPTNNDHASVFVSHTEPRLYHNGVASEGVRLSFDGESIVVNKTVLTNASEVFAAAFNGNFSNTATQEYTIEDYSRSTVLELLNHIYDTNTDFGIIWWESLDNAVKEDACYHLREVLLIADEYGLPELGEQVRMAIVEIRENAYSKLGNSGRDRTDDAAHEIAVNTMRDMVIDLYKNNYIPDMSLMEDVAWQCACNSRFEDHSEMYQKADIEGPDQVTRNQWVAKAPEYEELVRVMHLVEDRHIDFDDEYDYSEDSGFGRD</sequence>
<evidence type="ECO:0000256" key="1">
    <source>
        <dbReference type="SAM" id="MobiDB-lite"/>
    </source>
</evidence>
<feature type="compositionally biased region" description="Polar residues" evidence="1">
    <location>
        <begin position="1"/>
        <end position="30"/>
    </location>
</feature>
<dbReference type="InterPro" id="IPR011333">
    <property type="entry name" value="SKP1/BTB/POZ_sf"/>
</dbReference>
<gene>
    <name evidence="3" type="ORF">D6D01_01857</name>
</gene>
<accession>A0A4S9LZ31</accession>
<dbReference type="SUPFAM" id="SSF54695">
    <property type="entry name" value="POZ domain"/>
    <property type="match status" value="1"/>
</dbReference>
<feature type="region of interest" description="Disordered" evidence="1">
    <location>
        <begin position="70"/>
        <end position="101"/>
    </location>
</feature>
<name>A0A4S9LZ31_AURPU</name>
<proteinExistence type="predicted"/>
<organism evidence="3 4">
    <name type="scientific">Aureobasidium pullulans</name>
    <name type="common">Black yeast</name>
    <name type="synonym">Pullularia pullulans</name>
    <dbReference type="NCBI Taxonomy" id="5580"/>
    <lineage>
        <taxon>Eukaryota</taxon>
        <taxon>Fungi</taxon>
        <taxon>Dikarya</taxon>
        <taxon>Ascomycota</taxon>
        <taxon>Pezizomycotina</taxon>
        <taxon>Dothideomycetes</taxon>
        <taxon>Dothideomycetidae</taxon>
        <taxon>Dothideales</taxon>
        <taxon>Saccotheciaceae</taxon>
        <taxon>Aureobasidium</taxon>
    </lineage>
</organism>
<dbReference type="Pfam" id="PF00651">
    <property type="entry name" value="BTB"/>
    <property type="match status" value="1"/>
</dbReference>
<protein>
    <recommendedName>
        <fullName evidence="2">BTB domain-containing protein</fullName>
    </recommendedName>
</protein>
<comment type="caution">
    <text evidence="3">The sequence shown here is derived from an EMBL/GenBank/DDBJ whole genome shotgun (WGS) entry which is preliminary data.</text>
</comment>
<dbReference type="PROSITE" id="PS50097">
    <property type="entry name" value="BTB"/>
    <property type="match status" value="1"/>
</dbReference>
<reference evidence="3 4" key="1">
    <citation type="submission" date="2018-10" db="EMBL/GenBank/DDBJ databases">
        <title>Fifty Aureobasidium pullulans genomes reveal a recombining polyextremotolerant generalist.</title>
        <authorList>
            <person name="Gostincar C."/>
            <person name="Turk M."/>
            <person name="Zajc J."/>
            <person name="Gunde-Cimerman N."/>
        </authorList>
    </citation>
    <scope>NUCLEOTIDE SEQUENCE [LARGE SCALE GENOMIC DNA]</scope>
    <source>
        <strain evidence="3 4">EXF-6604</strain>
    </source>
</reference>
<dbReference type="EMBL" id="QZBD01000036">
    <property type="protein sequence ID" value="THY34812.1"/>
    <property type="molecule type" value="Genomic_DNA"/>
</dbReference>
<evidence type="ECO:0000313" key="4">
    <source>
        <dbReference type="Proteomes" id="UP000306584"/>
    </source>
</evidence>
<dbReference type="InterPro" id="IPR000210">
    <property type="entry name" value="BTB/POZ_dom"/>
</dbReference>
<feature type="domain" description="BTB" evidence="2">
    <location>
        <begin position="120"/>
        <end position="187"/>
    </location>
</feature>
<feature type="region of interest" description="Disordered" evidence="1">
    <location>
        <begin position="1"/>
        <end position="47"/>
    </location>
</feature>
<dbReference type="SMART" id="SM00225">
    <property type="entry name" value="BTB"/>
    <property type="match status" value="1"/>
</dbReference>
<feature type="compositionally biased region" description="Low complexity" evidence="1">
    <location>
        <begin position="31"/>
        <end position="47"/>
    </location>
</feature>
<evidence type="ECO:0000313" key="3">
    <source>
        <dbReference type="EMBL" id="THY34812.1"/>
    </source>
</evidence>